<protein>
    <submittedName>
        <fullName evidence="1">Sugar phosphatase YidA</fullName>
        <ecNumber evidence="1">3.1.3.23</ecNumber>
    </submittedName>
</protein>
<reference evidence="1" key="1">
    <citation type="submission" date="2018-02" db="EMBL/GenBank/DDBJ databases">
        <authorList>
            <person name="Kim S.-K."/>
            <person name="Jung H.-I."/>
            <person name="Lee S.-W."/>
        </authorList>
    </citation>
    <scope>NUCLEOTIDE SEQUENCE</scope>
    <source>
        <strain evidence="1">SK3146</strain>
    </source>
</reference>
<dbReference type="SUPFAM" id="SSF56784">
    <property type="entry name" value="HAD-like"/>
    <property type="match status" value="1"/>
</dbReference>
<dbReference type="RefSeq" id="WP_249863058.1">
    <property type="nucleotide sequence ID" value="NZ_CP027059.1"/>
</dbReference>
<proteinExistence type="predicted"/>
<dbReference type="InterPro" id="IPR000150">
    <property type="entry name" value="Cof"/>
</dbReference>
<organism evidence="1 2">
    <name type="scientific">Paenibacillus konkukensis</name>
    <dbReference type="NCBI Taxonomy" id="2020716"/>
    <lineage>
        <taxon>Bacteria</taxon>
        <taxon>Bacillati</taxon>
        <taxon>Bacillota</taxon>
        <taxon>Bacilli</taxon>
        <taxon>Bacillales</taxon>
        <taxon>Paenibacillaceae</taxon>
        <taxon>Paenibacillus</taxon>
    </lineage>
</organism>
<sequence>MNAIRAVVLDLDGTLLNSAKEVSARSRRAVLDCCARGYAIIIATARPPRSVRELLPRELQQLGYWICYNGGVVTDRGAVPLHVAYIPNDTVQSVYRYMELHDRGSYVTFESGDEMWSFRELNEGEEKTLGIPASAPKPRVMTEGHMAERPITKLLISNGNGIYEALVGQFGSEVNMILTDNRQLIQIMPVSVSKAYGLRIVLDRLGITADQAMAFGDDYNDLALFEHCGYPVAVGNAVRELQAVARTVTLTNDEDGVAAVLEQLPGLSGLCTPAG</sequence>
<reference evidence="1" key="2">
    <citation type="journal article" date="2021" name="J Anim Sci Technol">
        <title>Complete genome sequence of Paenibacillus konkukensis sp. nov. SK3146 as a potential probiotic strain.</title>
        <authorList>
            <person name="Jung H.I."/>
            <person name="Park S."/>
            <person name="Niu K.M."/>
            <person name="Lee S.W."/>
            <person name="Kothari D."/>
            <person name="Yi K.J."/>
            <person name="Kim S.K."/>
        </authorList>
    </citation>
    <scope>NUCLEOTIDE SEQUENCE</scope>
    <source>
        <strain evidence="1">SK3146</strain>
    </source>
</reference>
<dbReference type="Pfam" id="PF08282">
    <property type="entry name" value="Hydrolase_3"/>
    <property type="match status" value="1"/>
</dbReference>
<dbReference type="Gene3D" id="3.30.1240.10">
    <property type="match status" value="1"/>
</dbReference>
<keyword evidence="2" id="KW-1185">Reference proteome</keyword>
<accession>A0ABY4S2N4</accession>
<dbReference type="NCBIfam" id="TIGR01484">
    <property type="entry name" value="HAD-SF-IIB"/>
    <property type="match status" value="1"/>
</dbReference>
<name>A0ABY4S2N4_9BACL</name>
<evidence type="ECO:0000313" key="1">
    <source>
        <dbReference type="EMBL" id="UQZ87613.1"/>
    </source>
</evidence>
<dbReference type="SFLD" id="SFLDG01140">
    <property type="entry name" value="C2.B:_Phosphomannomutase_and_P"/>
    <property type="match status" value="1"/>
</dbReference>
<dbReference type="PANTHER" id="PTHR10000:SF8">
    <property type="entry name" value="HAD SUPERFAMILY HYDROLASE-LIKE, TYPE 3"/>
    <property type="match status" value="1"/>
</dbReference>
<dbReference type="InterPro" id="IPR006379">
    <property type="entry name" value="HAD-SF_hydro_IIB"/>
</dbReference>
<dbReference type="InterPro" id="IPR036412">
    <property type="entry name" value="HAD-like_sf"/>
</dbReference>
<dbReference type="Gene3D" id="3.40.50.1000">
    <property type="entry name" value="HAD superfamily/HAD-like"/>
    <property type="match status" value="1"/>
</dbReference>
<dbReference type="GO" id="GO:0050308">
    <property type="term" value="F:sugar-phosphatase activity"/>
    <property type="evidence" value="ECO:0007669"/>
    <property type="project" value="UniProtKB-EC"/>
</dbReference>
<dbReference type="EC" id="3.1.3.23" evidence="1"/>
<dbReference type="PROSITE" id="PS01228">
    <property type="entry name" value="COF_1"/>
    <property type="match status" value="1"/>
</dbReference>
<keyword evidence="1" id="KW-0378">Hydrolase</keyword>
<evidence type="ECO:0000313" key="2">
    <source>
        <dbReference type="Proteomes" id="UP001057134"/>
    </source>
</evidence>
<dbReference type="NCBIfam" id="TIGR00099">
    <property type="entry name" value="Cof-subfamily"/>
    <property type="match status" value="1"/>
</dbReference>
<gene>
    <name evidence="1" type="primary">yidA_5</name>
    <name evidence="1" type="ORF">SK3146_06915</name>
</gene>
<dbReference type="SFLD" id="SFLDS00003">
    <property type="entry name" value="Haloacid_Dehalogenase"/>
    <property type="match status" value="1"/>
</dbReference>
<dbReference type="EMBL" id="CP027059">
    <property type="protein sequence ID" value="UQZ87613.1"/>
    <property type="molecule type" value="Genomic_DNA"/>
</dbReference>
<dbReference type="InterPro" id="IPR023214">
    <property type="entry name" value="HAD_sf"/>
</dbReference>
<dbReference type="PANTHER" id="PTHR10000">
    <property type="entry name" value="PHOSPHOSERINE PHOSPHATASE"/>
    <property type="match status" value="1"/>
</dbReference>
<dbReference type="Proteomes" id="UP001057134">
    <property type="component" value="Chromosome"/>
</dbReference>